<evidence type="ECO:0000256" key="6">
    <source>
        <dbReference type="ARBA" id="ARBA00023098"/>
    </source>
</evidence>
<dbReference type="InterPro" id="IPR005935">
    <property type="entry name" value="Mev_decarb"/>
</dbReference>
<evidence type="ECO:0000259" key="9">
    <source>
        <dbReference type="Pfam" id="PF22700"/>
    </source>
</evidence>
<keyword evidence="3" id="KW-0444">Lipid biosynthesis</keyword>
<evidence type="ECO:0000256" key="5">
    <source>
        <dbReference type="ARBA" id="ARBA00022840"/>
    </source>
</evidence>
<dbReference type="PANTHER" id="PTHR10977:SF3">
    <property type="entry name" value="DIPHOSPHOMEVALONATE DECARBOXYLASE"/>
    <property type="match status" value="1"/>
</dbReference>
<protein>
    <recommendedName>
        <fullName evidence="2">diphosphomevalonate decarboxylase</fullName>
        <ecNumber evidence="2">4.1.1.33</ecNumber>
    </recommendedName>
</protein>
<dbReference type="FunFam" id="3.30.230.10:FF:000072">
    <property type="entry name" value="Diphosphomevalonate decarboxylase"/>
    <property type="match status" value="1"/>
</dbReference>
<dbReference type="Gene3D" id="3.30.70.890">
    <property type="entry name" value="GHMP kinase, C-terminal domain"/>
    <property type="match status" value="1"/>
</dbReference>
<feature type="domain" description="Mvd1 C-terminal" evidence="8">
    <location>
        <begin position="202"/>
        <end position="329"/>
    </location>
</feature>
<dbReference type="InterPro" id="IPR029765">
    <property type="entry name" value="Mev_diP_decarb"/>
</dbReference>
<evidence type="ECO:0000256" key="3">
    <source>
        <dbReference type="ARBA" id="ARBA00022516"/>
    </source>
</evidence>
<dbReference type="InterPro" id="IPR020568">
    <property type="entry name" value="Ribosomal_Su5_D2-typ_SF"/>
</dbReference>
<feature type="domain" description="Diphosphomevalonate decarboxylase-like N-terminal" evidence="9">
    <location>
        <begin position="27"/>
        <end position="187"/>
    </location>
</feature>
<accession>A0A133NPI7</accession>
<dbReference type="EMBL" id="LRQA01000037">
    <property type="protein sequence ID" value="KXA18203.1"/>
    <property type="molecule type" value="Genomic_DNA"/>
</dbReference>
<dbReference type="PATRIC" id="fig|2702.99.peg.660"/>
<dbReference type="PIRSF" id="PIRSF015950">
    <property type="entry name" value="Mev_P_decrbx"/>
    <property type="match status" value="1"/>
</dbReference>
<evidence type="ECO:0000313" key="10">
    <source>
        <dbReference type="EMBL" id="KXA18203.1"/>
    </source>
</evidence>
<keyword evidence="4" id="KW-0547">Nucleotide-binding</keyword>
<dbReference type="Pfam" id="PF22700">
    <property type="entry name" value="MVD-like_N"/>
    <property type="match status" value="1"/>
</dbReference>
<dbReference type="Pfam" id="PF18376">
    <property type="entry name" value="MDD_C"/>
    <property type="match status" value="1"/>
</dbReference>
<dbReference type="Proteomes" id="UP000070558">
    <property type="component" value="Unassembled WGS sequence"/>
</dbReference>
<comment type="caution">
    <text evidence="10">The sequence shown here is derived from an EMBL/GenBank/DDBJ whole genome shotgun (WGS) entry which is preliminary data.</text>
</comment>
<evidence type="ECO:0000256" key="7">
    <source>
        <dbReference type="ARBA" id="ARBA00023239"/>
    </source>
</evidence>
<dbReference type="PANTHER" id="PTHR10977">
    <property type="entry name" value="DIPHOSPHOMEVALONATE DECARBOXYLASE"/>
    <property type="match status" value="1"/>
</dbReference>
<dbReference type="EC" id="4.1.1.33" evidence="2"/>
<comment type="similarity">
    <text evidence="1">Belongs to the diphosphomevalonate decarboxylase family.</text>
</comment>
<evidence type="ECO:0000313" key="11">
    <source>
        <dbReference type="Proteomes" id="UP000070558"/>
    </source>
</evidence>
<dbReference type="InterPro" id="IPR014721">
    <property type="entry name" value="Ribsml_uS5_D2-typ_fold_subgr"/>
</dbReference>
<dbReference type="InterPro" id="IPR053859">
    <property type="entry name" value="MVD-like_N"/>
</dbReference>
<reference evidence="10 11" key="1">
    <citation type="submission" date="2016-01" db="EMBL/GenBank/DDBJ databases">
        <authorList>
            <person name="Oliw E.H."/>
        </authorList>
    </citation>
    <scope>NUCLEOTIDE SEQUENCE [LARGE SCALE GENOMIC DNA]</scope>
    <source>
        <strain evidence="10 11">GED7760B</strain>
    </source>
</reference>
<dbReference type="SUPFAM" id="SSF55060">
    <property type="entry name" value="GHMP Kinase, C-terminal domain"/>
    <property type="match status" value="1"/>
</dbReference>
<evidence type="ECO:0000259" key="8">
    <source>
        <dbReference type="Pfam" id="PF18376"/>
    </source>
</evidence>
<dbReference type="Gene3D" id="3.30.230.10">
    <property type="match status" value="1"/>
</dbReference>
<dbReference type="SUPFAM" id="SSF54211">
    <property type="entry name" value="Ribosomal protein S5 domain 2-like"/>
    <property type="match status" value="1"/>
</dbReference>
<evidence type="ECO:0000256" key="2">
    <source>
        <dbReference type="ARBA" id="ARBA00012296"/>
    </source>
</evidence>
<organism evidence="10 11">
    <name type="scientific">Gardnerella vaginalis</name>
    <dbReference type="NCBI Taxonomy" id="2702"/>
    <lineage>
        <taxon>Bacteria</taxon>
        <taxon>Bacillati</taxon>
        <taxon>Actinomycetota</taxon>
        <taxon>Actinomycetes</taxon>
        <taxon>Bifidobacteriales</taxon>
        <taxon>Bifidobacteriaceae</taxon>
        <taxon>Gardnerella</taxon>
    </lineage>
</organism>
<dbReference type="GO" id="GO:0004163">
    <property type="term" value="F:diphosphomevalonate decarboxylase activity"/>
    <property type="evidence" value="ECO:0007669"/>
    <property type="project" value="UniProtKB-EC"/>
</dbReference>
<evidence type="ECO:0000256" key="4">
    <source>
        <dbReference type="ARBA" id="ARBA00022741"/>
    </source>
</evidence>
<name>A0A133NPI7_GARVA</name>
<dbReference type="InterPro" id="IPR036554">
    <property type="entry name" value="GHMP_kinase_C_sf"/>
</dbReference>
<keyword evidence="6" id="KW-0443">Lipid metabolism</keyword>
<dbReference type="GO" id="GO:0005524">
    <property type="term" value="F:ATP binding"/>
    <property type="evidence" value="ECO:0007669"/>
    <property type="project" value="UniProtKB-KW"/>
</dbReference>
<dbReference type="InterPro" id="IPR041431">
    <property type="entry name" value="Mvd1_C"/>
</dbReference>
<dbReference type="AlphaFoldDB" id="A0A133NPI7"/>
<proteinExistence type="inferred from homology"/>
<gene>
    <name evidence="10" type="ORF">HMPREF3216_00673</name>
</gene>
<dbReference type="GO" id="GO:0019287">
    <property type="term" value="P:isopentenyl diphosphate biosynthetic process, mevalonate pathway"/>
    <property type="evidence" value="ECO:0007669"/>
    <property type="project" value="InterPro"/>
</dbReference>
<keyword evidence="7" id="KW-0456">Lyase</keyword>
<dbReference type="NCBIfam" id="TIGR01240">
    <property type="entry name" value="mevDPdecarb"/>
    <property type="match status" value="1"/>
</dbReference>
<evidence type="ECO:0000256" key="1">
    <source>
        <dbReference type="ARBA" id="ARBA00008831"/>
    </source>
</evidence>
<keyword evidence="5" id="KW-0067">ATP-binding</keyword>
<dbReference type="GO" id="GO:0005829">
    <property type="term" value="C:cytosol"/>
    <property type="evidence" value="ECO:0007669"/>
    <property type="project" value="InterPro"/>
</dbReference>
<sequence>MIVENVEIEPKIAFDESMQTHCAIAEANANIALIKYWGKRDEQLILPYASSLSLTLGGFSTKTSVHFDDSLADDSVCLNDVELSGDLLQSNERARIVRMLDMVRKMAGTSRKARVVSKNTVPTAAGLASSASGFAALAAAASYAAGLKLNARELSILARKGSGSACRSIYGGLVLWNAGESSETSYAEPIELPKDLSLAMVAVVLNPNKKKISSRVAMRQTVETSPLYKSWIKSCEDDLKTALQAIKNCDLEALGEVSQRNALGMHAAMRAANPSVDYLSEETHAVLRVVRQMRGEGWPVWATMDAGPNVKVLTSAGKALSVKNELRQRVLQEIAQSRGSLAAAGSDSAQSNPQFVIARAGGAVSVTAYGENHD</sequence>